<name>A0A2N9LAK4_9BACT</name>
<dbReference type="PANTHER" id="PTHR43798:SF33">
    <property type="entry name" value="HYDROLASE, PUTATIVE (AFU_ORTHOLOGUE AFUA_2G14860)-RELATED"/>
    <property type="match status" value="1"/>
</dbReference>
<dbReference type="PRINTS" id="PR00111">
    <property type="entry name" value="ABHYDROLASE"/>
</dbReference>
<sequence>MRRAWKALWIAIAAAVIAGIGFLVRPVSYFDGWMYLEEELSGVESHWVRVDGHRMHYLAEGPASGPAVVLVHGLGGRAEDWRNLAPYLAKAGFRVYMPDLIGFGRSDSPKYFPYSVHEEAAVAVDFLDAMGLKQVDLGGWSMGGWVAQLVAAEHPERISRLMLFDAAGLDVKPSWSIGLFTPTNAAQLDQLDALLMPHPKPVPGFVARDILRLSRRNGWIVKRALATMLTEQDVTNQLLPELKMPVLLVWGAEDHIVPLDQAATMHKLIPQSQLHAIAGCGHLAPLECTDQIGPKVVQFVRQ</sequence>
<dbReference type="SUPFAM" id="SSF53474">
    <property type="entry name" value="alpha/beta-Hydrolases"/>
    <property type="match status" value="1"/>
</dbReference>
<accession>A0A2N9LAK4</accession>
<dbReference type="EMBL" id="OKRB01000085">
    <property type="protein sequence ID" value="SPE20306.1"/>
    <property type="molecule type" value="Genomic_DNA"/>
</dbReference>
<dbReference type="Pfam" id="PF00561">
    <property type="entry name" value="Abhydrolase_1"/>
    <property type="match status" value="2"/>
</dbReference>
<keyword evidence="2" id="KW-0378">Hydrolase</keyword>
<feature type="domain" description="AB hydrolase-1" evidence="1">
    <location>
        <begin position="230"/>
        <end position="287"/>
    </location>
</feature>
<dbReference type="Proteomes" id="UP000239735">
    <property type="component" value="Unassembled WGS sequence"/>
</dbReference>
<feature type="domain" description="AB hydrolase-1" evidence="1">
    <location>
        <begin position="66"/>
        <end position="175"/>
    </location>
</feature>
<evidence type="ECO:0000259" key="1">
    <source>
        <dbReference type="Pfam" id="PF00561"/>
    </source>
</evidence>
<dbReference type="PRINTS" id="PR00412">
    <property type="entry name" value="EPOXHYDRLASE"/>
</dbReference>
<evidence type="ECO:0000313" key="2">
    <source>
        <dbReference type="EMBL" id="SPE20306.1"/>
    </source>
</evidence>
<evidence type="ECO:0000313" key="3">
    <source>
        <dbReference type="Proteomes" id="UP000239735"/>
    </source>
</evidence>
<dbReference type="OrthoDB" id="9773293at2"/>
<dbReference type="PANTHER" id="PTHR43798">
    <property type="entry name" value="MONOACYLGLYCEROL LIPASE"/>
    <property type="match status" value="1"/>
</dbReference>
<dbReference type="Gene3D" id="3.40.50.1820">
    <property type="entry name" value="alpha/beta hydrolase"/>
    <property type="match status" value="1"/>
</dbReference>
<organism evidence="2 3">
    <name type="scientific">Candidatus Sulfuritelmatomonas gaucii</name>
    <dbReference type="NCBI Taxonomy" id="2043161"/>
    <lineage>
        <taxon>Bacteria</taxon>
        <taxon>Pseudomonadati</taxon>
        <taxon>Acidobacteriota</taxon>
        <taxon>Terriglobia</taxon>
        <taxon>Terriglobales</taxon>
        <taxon>Acidobacteriaceae</taxon>
        <taxon>Candidatus Sulfuritelmatomonas</taxon>
    </lineage>
</organism>
<dbReference type="GO" id="GO:0047372">
    <property type="term" value="F:monoacylglycerol lipase activity"/>
    <property type="evidence" value="ECO:0007669"/>
    <property type="project" value="TreeGrafter"/>
</dbReference>
<dbReference type="InterPro" id="IPR000073">
    <property type="entry name" value="AB_hydrolase_1"/>
</dbReference>
<proteinExistence type="predicted"/>
<dbReference type="InterPro" id="IPR000639">
    <property type="entry name" value="Epox_hydrolase-like"/>
</dbReference>
<protein>
    <submittedName>
        <fullName evidence="2">Alpha/beta hydrolase fold protein</fullName>
    </submittedName>
</protein>
<dbReference type="GO" id="GO:0046464">
    <property type="term" value="P:acylglycerol catabolic process"/>
    <property type="evidence" value="ECO:0007669"/>
    <property type="project" value="TreeGrafter"/>
</dbReference>
<dbReference type="AlphaFoldDB" id="A0A2N9LAK4"/>
<dbReference type="InterPro" id="IPR029058">
    <property type="entry name" value="AB_hydrolase_fold"/>
</dbReference>
<dbReference type="InterPro" id="IPR050266">
    <property type="entry name" value="AB_hydrolase_sf"/>
</dbReference>
<dbReference type="GO" id="GO:0016020">
    <property type="term" value="C:membrane"/>
    <property type="evidence" value="ECO:0007669"/>
    <property type="project" value="TreeGrafter"/>
</dbReference>
<gene>
    <name evidence="2" type="ORF">SBA5_290160</name>
</gene>
<reference evidence="3" key="1">
    <citation type="submission" date="2018-02" db="EMBL/GenBank/DDBJ databases">
        <authorList>
            <person name="Hausmann B."/>
        </authorList>
    </citation>
    <scope>NUCLEOTIDE SEQUENCE [LARGE SCALE GENOMIC DNA]</scope>
    <source>
        <strain evidence="3">Peat soil MAG SbA5</strain>
    </source>
</reference>